<dbReference type="Proteomes" id="UP001321763">
    <property type="component" value="Chromosome"/>
</dbReference>
<reference evidence="1 4" key="2">
    <citation type="submission" date="2022-09" db="EMBL/GenBank/DDBJ databases">
        <title>complete genome sequences of Clostridium tetani str. KHSU-234311-028 isolated from soil.</title>
        <authorList>
            <person name="Sekizuka T."/>
            <person name="Shitada C."/>
            <person name="Takahashi M."/>
            <person name="Kuroda M."/>
        </authorList>
    </citation>
    <scope>NUCLEOTIDE SEQUENCE [LARGE SCALE GENOMIC DNA]</scope>
    <source>
        <strain evidence="1 4">KHSU-234311-028</strain>
    </source>
</reference>
<dbReference type="EMBL" id="QMAP01000006">
    <property type="protein sequence ID" value="RXI48491.1"/>
    <property type="molecule type" value="Genomic_DNA"/>
</dbReference>
<evidence type="ECO:0000313" key="3">
    <source>
        <dbReference type="Proteomes" id="UP000290921"/>
    </source>
</evidence>
<proteinExistence type="predicted"/>
<gene>
    <name evidence="2" type="ORF">DP130_07095</name>
    <name evidence="1" type="ORF">K234311028_02660</name>
</gene>
<evidence type="ECO:0000313" key="1">
    <source>
        <dbReference type="EMBL" id="BDR80020.1"/>
    </source>
</evidence>
<dbReference type="RefSeq" id="WP_129030338.1">
    <property type="nucleotide sequence ID" value="NZ_AP026806.1"/>
</dbReference>
<protein>
    <submittedName>
        <fullName evidence="2">DUF3793 domain-containing protein</fullName>
    </submittedName>
</protein>
<sequence>MYKNIIRGYFDKANNFSDEEYLFSTIAISSGPTLAGEKPSSLVTLKNSNRNLMDCWYNVREKVKEKFNVDYIELNEEEDFVTVLIYNKGILEKILKNERERAFLKRFGYEEDMELDEILKHLKSRFKRSCPHEVGIFLGYPIADVAMFVHCPNKACLKVGYWKVYHNLEEAECVFQKYDNIKTNIIKLIKQGINPSELMQHRVHFNFNI</sequence>
<reference evidence="2 3" key="1">
    <citation type="submission" date="2018-06" db="EMBL/GenBank/DDBJ databases">
        <title>Genome conservation of Clostridium tetani.</title>
        <authorList>
            <person name="Bruggemann H."/>
            <person name="Popoff M.R."/>
        </authorList>
    </citation>
    <scope>NUCLEOTIDE SEQUENCE [LARGE SCALE GENOMIC DNA]</scope>
    <source>
        <strain evidence="2 3">2017.061</strain>
    </source>
</reference>
<name>A0A4Q0VDP6_CLOTA</name>
<dbReference type="AlphaFoldDB" id="A0A4Q0VDP6"/>
<organism evidence="2 3">
    <name type="scientific">Clostridium tetani</name>
    <dbReference type="NCBI Taxonomy" id="1513"/>
    <lineage>
        <taxon>Bacteria</taxon>
        <taxon>Bacillati</taxon>
        <taxon>Bacillota</taxon>
        <taxon>Clostridia</taxon>
        <taxon>Eubacteriales</taxon>
        <taxon>Clostridiaceae</taxon>
        <taxon>Clostridium</taxon>
    </lineage>
</organism>
<dbReference type="InterPro" id="IPR024523">
    <property type="entry name" value="DUF3793"/>
</dbReference>
<dbReference type="Pfam" id="PF12672">
    <property type="entry name" value="DUF3793"/>
    <property type="match status" value="1"/>
</dbReference>
<evidence type="ECO:0000313" key="2">
    <source>
        <dbReference type="EMBL" id="RXI48491.1"/>
    </source>
</evidence>
<dbReference type="EMBL" id="AP026818">
    <property type="protein sequence ID" value="BDR80020.1"/>
    <property type="molecule type" value="Genomic_DNA"/>
</dbReference>
<accession>A0A4Q0VDP6</accession>
<evidence type="ECO:0000313" key="4">
    <source>
        <dbReference type="Proteomes" id="UP001321763"/>
    </source>
</evidence>
<dbReference type="Proteomes" id="UP000290921">
    <property type="component" value="Unassembled WGS sequence"/>
</dbReference>